<feature type="domain" description="CT398-like coiled coil hairpin" evidence="2">
    <location>
        <begin position="15"/>
        <end position="194"/>
    </location>
</feature>
<dbReference type="Proteomes" id="UP000318693">
    <property type="component" value="Unassembled WGS sequence"/>
</dbReference>
<reference evidence="3 4" key="1">
    <citation type="submission" date="2019-07" db="EMBL/GenBank/DDBJ databases">
        <title>Georgenia wutianyii sp. nov. and Georgenia *** sp. nov. isolated from plateau pika (Ochotona curzoniae) in the Qinghai-Tibet plateau of China.</title>
        <authorList>
            <person name="Tian Z."/>
        </authorList>
    </citation>
    <scope>NUCLEOTIDE SEQUENCE [LARGE SCALE GENOMIC DNA]</scope>
    <source>
        <strain evidence="3 4">Z446</strain>
    </source>
</reference>
<evidence type="ECO:0000259" key="2">
    <source>
        <dbReference type="Pfam" id="PF24481"/>
    </source>
</evidence>
<dbReference type="AlphaFoldDB" id="A0A552WVW5"/>
<dbReference type="Pfam" id="PF24481">
    <property type="entry name" value="CT398_CC"/>
    <property type="match status" value="1"/>
</dbReference>
<evidence type="ECO:0000313" key="4">
    <source>
        <dbReference type="Proteomes" id="UP000318693"/>
    </source>
</evidence>
<protein>
    <recommendedName>
        <fullName evidence="2">CT398-like coiled coil hairpin domain-containing protein</fullName>
    </recommendedName>
</protein>
<organism evidence="3 4">
    <name type="scientific">Georgenia yuyongxinii</name>
    <dbReference type="NCBI Taxonomy" id="2589797"/>
    <lineage>
        <taxon>Bacteria</taxon>
        <taxon>Bacillati</taxon>
        <taxon>Actinomycetota</taxon>
        <taxon>Actinomycetes</taxon>
        <taxon>Micrococcales</taxon>
        <taxon>Bogoriellaceae</taxon>
        <taxon>Georgenia</taxon>
    </lineage>
</organism>
<name>A0A552WVW5_9MICO</name>
<dbReference type="Gene3D" id="1.10.287.1490">
    <property type="match status" value="1"/>
</dbReference>
<dbReference type="RefSeq" id="WP_143417219.1">
    <property type="nucleotide sequence ID" value="NZ_VJXR01000006.1"/>
</dbReference>
<evidence type="ECO:0000313" key="3">
    <source>
        <dbReference type="EMBL" id="TRW46865.1"/>
    </source>
</evidence>
<sequence length="246" mass="27108">MTTAPVKDQRRLLDLQALDTRAAKLAHQRRSLPVLATLAELEGRAEDLHRAQIEAKTLASDTRRELTKAEADVEQVRSRAVRHQAKLDAGAGLSRELVALQTEVAQLAQRQGVLEEVELEIMERLEAAEVRVADLDMQERAVAADVDRHTADRDAQFATLDAEMAEVRAEREKVAGDIDAELLDLYEYARRRTGGLGAVALRGRRTEGAQVDFSLSELAAIDAAGPDEVLTSEEHGYVLVRLDEGQ</sequence>
<keyword evidence="1" id="KW-0175">Coiled coil</keyword>
<gene>
    <name evidence="3" type="ORF">FJ693_03915</name>
</gene>
<proteinExistence type="predicted"/>
<accession>A0A552WVW5</accession>
<evidence type="ECO:0000256" key="1">
    <source>
        <dbReference type="SAM" id="Coils"/>
    </source>
</evidence>
<feature type="coiled-coil region" evidence="1">
    <location>
        <begin position="59"/>
        <end position="86"/>
    </location>
</feature>
<keyword evidence="4" id="KW-1185">Reference proteome</keyword>
<dbReference type="InterPro" id="IPR056003">
    <property type="entry name" value="CT398_CC_hairpin"/>
</dbReference>
<dbReference type="EMBL" id="VJXR01000006">
    <property type="protein sequence ID" value="TRW46865.1"/>
    <property type="molecule type" value="Genomic_DNA"/>
</dbReference>
<comment type="caution">
    <text evidence="3">The sequence shown here is derived from an EMBL/GenBank/DDBJ whole genome shotgun (WGS) entry which is preliminary data.</text>
</comment>